<accession>A0A383ECS3</accession>
<feature type="non-terminal residue" evidence="1">
    <location>
        <position position="1"/>
    </location>
</feature>
<organism evidence="1">
    <name type="scientific">marine metagenome</name>
    <dbReference type="NCBI Taxonomy" id="408172"/>
    <lineage>
        <taxon>unclassified sequences</taxon>
        <taxon>metagenomes</taxon>
        <taxon>ecological metagenomes</taxon>
    </lineage>
</organism>
<gene>
    <name evidence="1" type="ORF">METZ01_LOCUS506999</name>
</gene>
<sequence>MRNDEDSLFSLLHLRKRLIPARNDTPRSDRKLKWRSTITRAVKLGAISQCSSVVSGNRRTLCRRIAGTFLHHNVAQSGLGS</sequence>
<reference evidence="1" key="1">
    <citation type="submission" date="2018-05" db="EMBL/GenBank/DDBJ databases">
        <authorList>
            <person name="Lanie J.A."/>
            <person name="Ng W.-L."/>
            <person name="Kazmierczak K.M."/>
            <person name="Andrzejewski T.M."/>
            <person name="Davidsen T.M."/>
            <person name="Wayne K.J."/>
            <person name="Tettelin H."/>
            <person name="Glass J.I."/>
            <person name="Rusch D."/>
            <person name="Podicherti R."/>
            <person name="Tsui H.-C.T."/>
            <person name="Winkler M.E."/>
        </authorList>
    </citation>
    <scope>NUCLEOTIDE SEQUENCE</scope>
</reference>
<proteinExistence type="predicted"/>
<protein>
    <submittedName>
        <fullName evidence="1">Uncharacterized protein</fullName>
    </submittedName>
</protein>
<dbReference type="EMBL" id="UINC01224499">
    <property type="protein sequence ID" value="SVE54145.1"/>
    <property type="molecule type" value="Genomic_DNA"/>
</dbReference>
<evidence type="ECO:0000313" key="1">
    <source>
        <dbReference type="EMBL" id="SVE54145.1"/>
    </source>
</evidence>
<name>A0A383ECS3_9ZZZZ</name>
<dbReference type="AlphaFoldDB" id="A0A383ECS3"/>
<feature type="non-terminal residue" evidence="1">
    <location>
        <position position="81"/>
    </location>
</feature>